<dbReference type="PANTHER" id="PTHR46696:SF6">
    <property type="entry name" value="P450, PUTATIVE (EUROFUNG)-RELATED"/>
    <property type="match status" value="1"/>
</dbReference>
<name>A0A5B9M979_9BACT</name>
<gene>
    <name evidence="2" type="ORF">Mal15_18250</name>
</gene>
<dbReference type="CDD" id="cd11079">
    <property type="entry name" value="Cyp_unk"/>
    <property type="match status" value="1"/>
</dbReference>
<organism evidence="2 3">
    <name type="scientific">Stieleria maiorica</name>
    <dbReference type="NCBI Taxonomy" id="2795974"/>
    <lineage>
        <taxon>Bacteria</taxon>
        <taxon>Pseudomonadati</taxon>
        <taxon>Planctomycetota</taxon>
        <taxon>Planctomycetia</taxon>
        <taxon>Pirellulales</taxon>
        <taxon>Pirellulaceae</taxon>
        <taxon>Stieleria</taxon>
    </lineage>
</organism>
<dbReference type="GO" id="GO:0005506">
    <property type="term" value="F:iron ion binding"/>
    <property type="evidence" value="ECO:0007669"/>
    <property type="project" value="InterPro"/>
</dbReference>
<dbReference type="GO" id="GO:0016705">
    <property type="term" value="F:oxidoreductase activity, acting on paired donors, with incorporation or reduction of molecular oxygen"/>
    <property type="evidence" value="ECO:0007669"/>
    <property type="project" value="InterPro"/>
</dbReference>
<dbReference type="GO" id="GO:0004497">
    <property type="term" value="F:monooxygenase activity"/>
    <property type="evidence" value="ECO:0007669"/>
    <property type="project" value="InterPro"/>
</dbReference>
<dbReference type="InterPro" id="IPR002397">
    <property type="entry name" value="Cyt_P450_B"/>
</dbReference>
<evidence type="ECO:0000313" key="2">
    <source>
        <dbReference type="EMBL" id="QEF97781.1"/>
    </source>
</evidence>
<dbReference type="InterPro" id="IPR036396">
    <property type="entry name" value="Cyt_P450_sf"/>
</dbReference>
<accession>A0A5B9M979</accession>
<dbReference type="EC" id="1.14.-.-" evidence="2"/>
<sequence>MKSDWDPDSSKVQCDQVAAYDEMRRRCPVAYSEARGWSLFRHADVMRVLHDPESFSNHVSQHLSVPNGMDPPEHTVYRKVIEPYFNPERIKSFEPTCRRIAADLIGNVVSKGNDVELISEVASHFAVQIQCAFLGWPVSLHDTLIDWNVKHHDATRKIDRKRLSELARTFETIVDGLIKHRIASSAGPHEDLTASLLHETVDGRRLSNEEITSILRNWTVGEVGTISAAIGILVHQLADDQNLQQQMRCEATLLPTAIDEILRVHNPLVNNRRTTTCPVQIGARQIEANERLSLNWISANRDETVFAEPTTVRLDRNPDKNLLYGAGLHVCPGAPLARMELQVFMEKLLELTTGIDFQPDVAPVLAAYPASGYALLPIHVSSESPSDQASLKNTIRTGVR</sequence>
<evidence type="ECO:0000313" key="3">
    <source>
        <dbReference type="Proteomes" id="UP000321353"/>
    </source>
</evidence>
<comment type="similarity">
    <text evidence="1">Belongs to the cytochrome P450 family.</text>
</comment>
<dbReference type="Gene3D" id="1.10.630.10">
    <property type="entry name" value="Cytochrome P450"/>
    <property type="match status" value="1"/>
</dbReference>
<dbReference type="SUPFAM" id="SSF48264">
    <property type="entry name" value="Cytochrome P450"/>
    <property type="match status" value="1"/>
</dbReference>
<dbReference type="AlphaFoldDB" id="A0A5B9M979"/>
<protein>
    <submittedName>
        <fullName evidence="2">Cytochrome P450 124</fullName>
        <ecNumber evidence="2">1.14.-.-</ecNumber>
    </submittedName>
</protein>
<dbReference type="Pfam" id="PF00067">
    <property type="entry name" value="p450"/>
    <property type="match status" value="1"/>
</dbReference>
<proteinExistence type="inferred from homology"/>
<dbReference type="PRINTS" id="PR00359">
    <property type="entry name" value="BP450"/>
</dbReference>
<keyword evidence="2" id="KW-0560">Oxidoreductase</keyword>
<dbReference type="Proteomes" id="UP000321353">
    <property type="component" value="Chromosome"/>
</dbReference>
<dbReference type="PANTHER" id="PTHR46696">
    <property type="entry name" value="P450, PUTATIVE (EUROFUNG)-RELATED"/>
    <property type="match status" value="1"/>
</dbReference>
<keyword evidence="3" id="KW-1185">Reference proteome</keyword>
<dbReference type="GO" id="GO:0020037">
    <property type="term" value="F:heme binding"/>
    <property type="evidence" value="ECO:0007669"/>
    <property type="project" value="InterPro"/>
</dbReference>
<evidence type="ECO:0000256" key="1">
    <source>
        <dbReference type="ARBA" id="ARBA00010617"/>
    </source>
</evidence>
<dbReference type="KEGG" id="smam:Mal15_18250"/>
<dbReference type="EMBL" id="CP036264">
    <property type="protein sequence ID" value="QEF97781.1"/>
    <property type="molecule type" value="Genomic_DNA"/>
</dbReference>
<dbReference type="InterPro" id="IPR001128">
    <property type="entry name" value="Cyt_P450"/>
</dbReference>
<reference evidence="2 3" key="1">
    <citation type="submission" date="2019-02" db="EMBL/GenBank/DDBJ databases">
        <title>Planctomycetal bacteria perform biofilm scaping via a novel small molecule.</title>
        <authorList>
            <person name="Jeske O."/>
            <person name="Boedeker C."/>
            <person name="Wiegand S."/>
            <person name="Breitling P."/>
            <person name="Kallscheuer N."/>
            <person name="Jogler M."/>
            <person name="Rohde M."/>
            <person name="Petersen J."/>
            <person name="Medema M.H."/>
            <person name="Surup F."/>
            <person name="Jogler C."/>
        </authorList>
    </citation>
    <scope>NUCLEOTIDE SEQUENCE [LARGE SCALE GENOMIC DNA]</scope>
    <source>
        <strain evidence="2 3">Mal15</strain>
    </source>
</reference>